<evidence type="ECO:0000313" key="3">
    <source>
        <dbReference type="Proteomes" id="UP000030151"/>
    </source>
</evidence>
<name>A0A014N6E9_9HYPO</name>
<sequence>MVGEGRVFRTFCTHINRAAEEFPSGLERDFAQHFSVSFLEFWKQALCNTPSAPTPTYSSVAATATAAAIATVSPIRPSTTSSVYPQPLPTATHRQGQRTPAPSREDLRVFVRLDADLPARNHIGYVIRAHVASKTGLELNKIPQVVQVNTGWAIRAVDKTTRDLLLERQAEWADDLGASAVEAWHTYAVNNCPED</sequence>
<protein>
    <submittedName>
        <fullName evidence="2">Uncharacterized protein</fullName>
    </submittedName>
</protein>
<accession>A0A014N6E9</accession>
<proteinExistence type="predicted"/>
<organism evidence="2 3">
    <name type="scientific">Metarhizium robertsii</name>
    <dbReference type="NCBI Taxonomy" id="568076"/>
    <lineage>
        <taxon>Eukaryota</taxon>
        <taxon>Fungi</taxon>
        <taxon>Dikarya</taxon>
        <taxon>Ascomycota</taxon>
        <taxon>Pezizomycotina</taxon>
        <taxon>Sordariomycetes</taxon>
        <taxon>Hypocreomycetidae</taxon>
        <taxon>Hypocreales</taxon>
        <taxon>Clavicipitaceae</taxon>
        <taxon>Metarhizium</taxon>
    </lineage>
</organism>
<dbReference type="AlphaFoldDB" id="A0A014N6E9"/>
<evidence type="ECO:0000256" key="1">
    <source>
        <dbReference type="SAM" id="MobiDB-lite"/>
    </source>
</evidence>
<reference evidence="2 3" key="1">
    <citation type="submission" date="2014-02" db="EMBL/GenBank/DDBJ databases">
        <title>The genome sequence of the entomopathogenic fungus Metarhizium robertsii ARSEF 2575.</title>
        <authorList>
            <person name="Giuliano Garisto Donzelli B."/>
            <person name="Roe B.A."/>
            <person name="Macmil S.L."/>
            <person name="Krasnoff S.B."/>
            <person name="Gibson D.M."/>
        </authorList>
    </citation>
    <scope>NUCLEOTIDE SEQUENCE [LARGE SCALE GENOMIC DNA]</scope>
    <source>
        <strain evidence="2 3">ARSEF 2575</strain>
    </source>
</reference>
<evidence type="ECO:0000313" key="2">
    <source>
        <dbReference type="EMBL" id="EXU95283.1"/>
    </source>
</evidence>
<comment type="caution">
    <text evidence="2">The sequence shown here is derived from an EMBL/GenBank/DDBJ whole genome shotgun (WGS) entry which is preliminary data.</text>
</comment>
<dbReference type="OrthoDB" id="5151118at2759"/>
<gene>
    <name evidence="2" type="ORF">X797_011651</name>
</gene>
<dbReference type="Proteomes" id="UP000030151">
    <property type="component" value="Unassembled WGS sequence"/>
</dbReference>
<feature type="region of interest" description="Disordered" evidence="1">
    <location>
        <begin position="77"/>
        <end position="103"/>
    </location>
</feature>
<dbReference type="HOGENOM" id="CLU_000680_11_0_1"/>
<dbReference type="EMBL" id="JELW01000089">
    <property type="protein sequence ID" value="EXU95283.1"/>
    <property type="molecule type" value="Genomic_DNA"/>
</dbReference>